<dbReference type="GO" id="GO:0022857">
    <property type="term" value="F:transmembrane transporter activity"/>
    <property type="evidence" value="ECO:0007669"/>
    <property type="project" value="InterPro"/>
</dbReference>
<feature type="transmembrane region" description="Helical" evidence="8">
    <location>
        <begin position="188"/>
        <end position="209"/>
    </location>
</feature>
<dbReference type="InterPro" id="IPR036259">
    <property type="entry name" value="MFS_trans_sf"/>
</dbReference>
<name>A0A929MY06_9ACTO</name>
<gene>
    <name evidence="10" type="ORF">HXK03_00240</name>
</gene>
<dbReference type="PROSITE" id="PS00216">
    <property type="entry name" value="SUGAR_TRANSPORT_1"/>
    <property type="match status" value="1"/>
</dbReference>
<feature type="transmembrane region" description="Helical" evidence="8">
    <location>
        <begin position="327"/>
        <end position="353"/>
    </location>
</feature>
<reference evidence="10" key="1">
    <citation type="submission" date="2020-04" db="EMBL/GenBank/DDBJ databases">
        <title>Deep metagenomics examines the oral microbiome during advanced dental caries in children, revealing novel taxa and co-occurrences with host molecules.</title>
        <authorList>
            <person name="Baker J.L."/>
            <person name="Morton J.T."/>
            <person name="Dinis M."/>
            <person name="Alvarez R."/>
            <person name="Tran N.C."/>
            <person name="Knight R."/>
            <person name="Edlund A."/>
        </authorList>
    </citation>
    <scope>NUCLEOTIDE SEQUENCE</scope>
    <source>
        <strain evidence="10">JCVI_32_bin.64</strain>
    </source>
</reference>
<dbReference type="Pfam" id="PF07690">
    <property type="entry name" value="MFS_1"/>
    <property type="match status" value="1"/>
</dbReference>
<evidence type="ECO:0000259" key="9">
    <source>
        <dbReference type="PROSITE" id="PS50850"/>
    </source>
</evidence>
<dbReference type="Gene3D" id="1.20.1250.20">
    <property type="entry name" value="MFS general substrate transporter like domains"/>
    <property type="match status" value="1"/>
</dbReference>
<dbReference type="EMBL" id="JABZFZ010000005">
    <property type="protein sequence ID" value="MBF0939294.1"/>
    <property type="molecule type" value="Genomic_DNA"/>
</dbReference>
<evidence type="ECO:0000256" key="1">
    <source>
        <dbReference type="ARBA" id="ARBA00004651"/>
    </source>
</evidence>
<evidence type="ECO:0000313" key="10">
    <source>
        <dbReference type="EMBL" id="MBF0939294.1"/>
    </source>
</evidence>
<keyword evidence="2" id="KW-0813">Transport</keyword>
<evidence type="ECO:0000256" key="2">
    <source>
        <dbReference type="ARBA" id="ARBA00022448"/>
    </source>
</evidence>
<feature type="transmembrane region" description="Helical" evidence="8">
    <location>
        <begin position="365"/>
        <end position="387"/>
    </location>
</feature>
<evidence type="ECO:0000256" key="5">
    <source>
        <dbReference type="ARBA" id="ARBA00022989"/>
    </source>
</evidence>
<comment type="subcellular location">
    <subcellularLocation>
        <location evidence="1">Cell membrane</location>
        <topology evidence="1">Multi-pass membrane protein</topology>
    </subcellularLocation>
</comment>
<feature type="transmembrane region" description="Helical" evidence="8">
    <location>
        <begin position="303"/>
        <end position="321"/>
    </location>
</feature>
<feature type="transmembrane region" description="Helical" evidence="8">
    <location>
        <begin position="230"/>
        <end position="254"/>
    </location>
</feature>
<feature type="transmembrane region" description="Helical" evidence="8">
    <location>
        <begin position="53"/>
        <end position="80"/>
    </location>
</feature>
<evidence type="ECO:0000313" key="11">
    <source>
        <dbReference type="Proteomes" id="UP000718630"/>
    </source>
</evidence>
<evidence type="ECO:0000256" key="6">
    <source>
        <dbReference type="ARBA" id="ARBA00023136"/>
    </source>
</evidence>
<dbReference type="InterPro" id="IPR020846">
    <property type="entry name" value="MFS_dom"/>
</dbReference>
<sequence>MTHTPPAASSAAPTAVRSGAVGSMLEFYDFFIYTQAAALVFPTVFFPSSSPSMAIIASLGTFGVGYLARPVGAFVLGALADHKGRRFSLILTMALMSASTLALGLLPTYEQVGITAPILLVTCRLIQGFAVAGEISGSSTLIVEHAPVGHRGVSASATLQGAQFGQIVAALVFIPLTALMPHDAFVSWGWRIPFLASLIVTLIGMRARLKTVESAAPRKARTPMASTLKSHAGTVARVLVMSLANIIPVTATVYGASLATQEAYGVGWSNGKYLLIPVLGNVAAVVVIPHVARLSDRAGRRPVIIAGIVAAGVCSYAYLWAVVADHFLLALLLSLVMWGGLYQGYNAVFPAFFPEQFPSRVRVTGMAIGQNIGTALSSLAAMGFAALCPPGTSPLVIVLVIGSLTLATTLLVAMAAHMSPETHRVPASGLGDPAAAPLSEEEYLRLRASTASPGIFTSTRSPRPTTAPPRKEHQ</sequence>
<evidence type="ECO:0000256" key="3">
    <source>
        <dbReference type="ARBA" id="ARBA00022475"/>
    </source>
</evidence>
<feature type="transmembrane region" description="Helical" evidence="8">
    <location>
        <begin position="87"/>
        <end position="106"/>
    </location>
</feature>
<dbReference type="InterPro" id="IPR005829">
    <property type="entry name" value="Sugar_transporter_CS"/>
</dbReference>
<evidence type="ECO:0000256" key="4">
    <source>
        <dbReference type="ARBA" id="ARBA00022692"/>
    </source>
</evidence>
<keyword evidence="3" id="KW-1003">Cell membrane</keyword>
<organism evidence="10 11">
    <name type="scientific">Schaalia georgiae</name>
    <dbReference type="NCBI Taxonomy" id="52768"/>
    <lineage>
        <taxon>Bacteria</taxon>
        <taxon>Bacillati</taxon>
        <taxon>Actinomycetota</taxon>
        <taxon>Actinomycetes</taxon>
        <taxon>Actinomycetales</taxon>
        <taxon>Actinomycetaceae</taxon>
        <taxon>Schaalia</taxon>
    </lineage>
</organism>
<dbReference type="Proteomes" id="UP000718630">
    <property type="component" value="Unassembled WGS sequence"/>
</dbReference>
<dbReference type="PROSITE" id="PS50850">
    <property type="entry name" value="MFS"/>
    <property type="match status" value="1"/>
</dbReference>
<feature type="domain" description="Major facilitator superfamily (MFS) profile" evidence="9">
    <location>
        <begin position="15"/>
        <end position="420"/>
    </location>
</feature>
<evidence type="ECO:0000256" key="7">
    <source>
        <dbReference type="SAM" id="MobiDB-lite"/>
    </source>
</evidence>
<dbReference type="GO" id="GO:0005886">
    <property type="term" value="C:plasma membrane"/>
    <property type="evidence" value="ECO:0007669"/>
    <property type="project" value="UniProtKB-SubCell"/>
</dbReference>
<comment type="caution">
    <text evidence="10">The sequence shown here is derived from an EMBL/GenBank/DDBJ whole genome shotgun (WGS) entry which is preliminary data.</text>
</comment>
<evidence type="ECO:0000256" key="8">
    <source>
        <dbReference type="SAM" id="Phobius"/>
    </source>
</evidence>
<keyword evidence="4 8" id="KW-0812">Transmembrane</keyword>
<proteinExistence type="predicted"/>
<dbReference type="InterPro" id="IPR011701">
    <property type="entry name" value="MFS"/>
</dbReference>
<keyword evidence="6 8" id="KW-0472">Membrane</keyword>
<feature type="transmembrane region" description="Helical" evidence="8">
    <location>
        <begin position="274"/>
        <end position="291"/>
    </location>
</feature>
<feature type="transmembrane region" description="Helical" evidence="8">
    <location>
        <begin position="393"/>
        <end position="416"/>
    </location>
</feature>
<dbReference type="PANTHER" id="PTHR43045">
    <property type="entry name" value="SHIKIMATE TRANSPORTER"/>
    <property type="match status" value="1"/>
</dbReference>
<feature type="region of interest" description="Disordered" evidence="7">
    <location>
        <begin position="450"/>
        <end position="474"/>
    </location>
</feature>
<dbReference type="PANTHER" id="PTHR43045:SF1">
    <property type="entry name" value="SHIKIMATE TRANSPORTER"/>
    <property type="match status" value="1"/>
</dbReference>
<dbReference type="AlphaFoldDB" id="A0A929MY06"/>
<keyword evidence="5 8" id="KW-1133">Transmembrane helix</keyword>
<feature type="transmembrane region" description="Helical" evidence="8">
    <location>
        <begin position="27"/>
        <end position="47"/>
    </location>
</feature>
<accession>A0A929MY06</accession>
<protein>
    <submittedName>
        <fullName evidence="10">MFS transporter</fullName>
    </submittedName>
</protein>
<dbReference type="SUPFAM" id="SSF103473">
    <property type="entry name" value="MFS general substrate transporter"/>
    <property type="match status" value="1"/>
</dbReference>